<organism evidence="2 3">
    <name type="scientific">Dichotomopilus funicola</name>
    <dbReference type="NCBI Taxonomy" id="1934379"/>
    <lineage>
        <taxon>Eukaryota</taxon>
        <taxon>Fungi</taxon>
        <taxon>Dikarya</taxon>
        <taxon>Ascomycota</taxon>
        <taxon>Pezizomycotina</taxon>
        <taxon>Sordariomycetes</taxon>
        <taxon>Sordariomycetidae</taxon>
        <taxon>Sordariales</taxon>
        <taxon>Chaetomiaceae</taxon>
        <taxon>Dichotomopilus</taxon>
    </lineage>
</organism>
<name>A0AAN6ZJP0_9PEZI</name>
<keyword evidence="3" id="KW-1185">Reference proteome</keyword>
<dbReference type="InterPro" id="IPR032710">
    <property type="entry name" value="NTF2-like_dom_sf"/>
</dbReference>
<comment type="caution">
    <text evidence="2">The sequence shown here is derived from an EMBL/GenBank/DDBJ whole genome shotgun (WGS) entry which is preliminary data.</text>
</comment>
<dbReference type="Gene3D" id="3.10.450.50">
    <property type="match status" value="1"/>
</dbReference>
<sequence>MTSPIDPHTKTYSHINGTLEDLGDRLAVSELCKGWPVYRDSSEWKNYRDLFAEEAYVWTTWSGPRPVDEFIAISKAGKDKGVFIMHRECGTLVELNTAAGRAIGKMKATITHRFKFDPATGGNGASPDTETAEFDVDCDCRFIFFCEKNPATKQWKAKYVKLFYEKDKVVPVDGISAPKFSKEELEKIPTGYKWLGAAQARLGYEIDLDLPTAGGELFTRMYGEMEKWLDGKDVDLFWEKN</sequence>
<dbReference type="EMBL" id="MU853646">
    <property type="protein sequence ID" value="KAK4139881.1"/>
    <property type="molecule type" value="Genomic_DNA"/>
</dbReference>
<proteinExistence type="predicted"/>
<dbReference type="SUPFAM" id="SSF54427">
    <property type="entry name" value="NTF2-like"/>
    <property type="match status" value="1"/>
</dbReference>
<dbReference type="InterPro" id="IPR037401">
    <property type="entry name" value="SnoaL-like"/>
</dbReference>
<reference evidence="2" key="1">
    <citation type="journal article" date="2023" name="Mol. Phylogenet. Evol.">
        <title>Genome-scale phylogeny and comparative genomics of the fungal order Sordariales.</title>
        <authorList>
            <person name="Hensen N."/>
            <person name="Bonometti L."/>
            <person name="Westerberg I."/>
            <person name="Brannstrom I.O."/>
            <person name="Guillou S."/>
            <person name="Cros-Aarteil S."/>
            <person name="Calhoun S."/>
            <person name="Haridas S."/>
            <person name="Kuo A."/>
            <person name="Mondo S."/>
            <person name="Pangilinan J."/>
            <person name="Riley R."/>
            <person name="LaButti K."/>
            <person name="Andreopoulos B."/>
            <person name="Lipzen A."/>
            <person name="Chen C."/>
            <person name="Yan M."/>
            <person name="Daum C."/>
            <person name="Ng V."/>
            <person name="Clum A."/>
            <person name="Steindorff A."/>
            <person name="Ohm R.A."/>
            <person name="Martin F."/>
            <person name="Silar P."/>
            <person name="Natvig D.O."/>
            <person name="Lalanne C."/>
            <person name="Gautier V."/>
            <person name="Ament-Velasquez S.L."/>
            <person name="Kruys A."/>
            <person name="Hutchinson M.I."/>
            <person name="Powell A.J."/>
            <person name="Barry K."/>
            <person name="Miller A.N."/>
            <person name="Grigoriev I.V."/>
            <person name="Debuchy R."/>
            <person name="Gladieux P."/>
            <person name="Hiltunen Thoren M."/>
            <person name="Johannesson H."/>
        </authorList>
    </citation>
    <scope>NUCLEOTIDE SEQUENCE</scope>
    <source>
        <strain evidence="2">CBS 141.50</strain>
    </source>
</reference>
<feature type="domain" description="SnoaL-like" evidence="1">
    <location>
        <begin position="21"/>
        <end position="123"/>
    </location>
</feature>
<dbReference type="GeneID" id="87815111"/>
<evidence type="ECO:0000313" key="2">
    <source>
        <dbReference type="EMBL" id="KAK4139881.1"/>
    </source>
</evidence>
<accession>A0AAN6ZJP0</accession>
<dbReference type="AlphaFoldDB" id="A0AAN6ZJP0"/>
<protein>
    <recommendedName>
        <fullName evidence="1">SnoaL-like domain-containing protein</fullName>
    </recommendedName>
</protein>
<dbReference type="Proteomes" id="UP001302676">
    <property type="component" value="Unassembled WGS sequence"/>
</dbReference>
<dbReference type="RefSeq" id="XP_062633252.1">
    <property type="nucleotide sequence ID" value="XM_062778498.1"/>
</dbReference>
<evidence type="ECO:0000259" key="1">
    <source>
        <dbReference type="Pfam" id="PF13577"/>
    </source>
</evidence>
<gene>
    <name evidence="2" type="ORF">C8A04DRAFT_15450</name>
</gene>
<dbReference type="Pfam" id="PF13577">
    <property type="entry name" value="SnoaL_4"/>
    <property type="match status" value="1"/>
</dbReference>
<reference evidence="2" key="2">
    <citation type="submission" date="2023-05" db="EMBL/GenBank/DDBJ databases">
        <authorList>
            <consortium name="Lawrence Berkeley National Laboratory"/>
            <person name="Steindorff A."/>
            <person name="Hensen N."/>
            <person name="Bonometti L."/>
            <person name="Westerberg I."/>
            <person name="Brannstrom I.O."/>
            <person name="Guillou S."/>
            <person name="Cros-Aarteil S."/>
            <person name="Calhoun S."/>
            <person name="Haridas S."/>
            <person name="Kuo A."/>
            <person name="Mondo S."/>
            <person name="Pangilinan J."/>
            <person name="Riley R."/>
            <person name="Labutti K."/>
            <person name="Andreopoulos B."/>
            <person name="Lipzen A."/>
            <person name="Chen C."/>
            <person name="Yanf M."/>
            <person name="Daum C."/>
            <person name="Ng V."/>
            <person name="Clum A."/>
            <person name="Ohm R."/>
            <person name="Martin F."/>
            <person name="Silar P."/>
            <person name="Natvig D."/>
            <person name="Lalanne C."/>
            <person name="Gautier V."/>
            <person name="Ament-Velasquez S.L."/>
            <person name="Kruys A."/>
            <person name="Hutchinson M.I."/>
            <person name="Powell A.J."/>
            <person name="Barry K."/>
            <person name="Miller A.N."/>
            <person name="Grigoriev I.V."/>
            <person name="Debuchy R."/>
            <person name="Gladieux P."/>
            <person name="Thoren M.H."/>
            <person name="Johannesson H."/>
        </authorList>
    </citation>
    <scope>NUCLEOTIDE SEQUENCE</scope>
    <source>
        <strain evidence="2">CBS 141.50</strain>
    </source>
</reference>
<evidence type="ECO:0000313" key="3">
    <source>
        <dbReference type="Proteomes" id="UP001302676"/>
    </source>
</evidence>